<dbReference type="Pfam" id="PF02541">
    <property type="entry name" value="Ppx-GppA"/>
    <property type="match status" value="1"/>
</dbReference>
<dbReference type="GO" id="GO:0008894">
    <property type="term" value="F:guanosine-5'-triphosphate,3'-diphosphate diphosphatase activity"/>
    <property type="evidence" value="ECO:0007669"/>
    <property type="project" value="UniProtKB-EC"/>
</dbReference>
<reference evidence="4" key="1">
    <citation type="submission" date="2004-02" db="EMBL/GenBank/DDBJ databases">
        <authorList>
            <consortium name="DOE Joint Genome Institute"/>
        </authorList>
    </citation>
    <scope>NUCLEOTIDE SEQUENCE [LARGE SCALE GENOMIC DNA]</scope>
    <source>
        <strain evidence="4">WH 8501</strain>
    </source>
</reference>
<keyword evidence="5" id="KW-1185">Reference proteome</keyword>
<dbReference type="InterPro" id="IPR050273">
    <property type="entry name" value="GppA/Ppx_hydrolase"/>
</dbReference>
<keyword evidence="4" id="KW-0378">Hydrolase</keyword>
<evidence type="ECO:0000256" key="1">
    <source>
        <dbReference type="ARBA" id="ARBA00007125"/>
    </source>
</evidence>
<dbReference type="SUPFAM" id="SSF53067">
    <property type="entry name" value="Actin-like ATPase domain"/>
    <property type="match status" value="2"/>
</dbReference>
<sequence>MVVIAKPFLINNNNRQTLIILESLSSMLNSNFPSKKRMSEETCTIAAIDIGTNSIHMVIVEVDKTLPAFTIISREKDTVRLGEREPKTGNLSEAAIKRSLASLRRCKDLAESFNVEHIIAAATSATREAPNGLDFIWQVQAEVGITINLISGYEEARRIYLGVLSGMDFQEKPHVIIDIGGGSTEIVLADSQEPRFLSSTKVGAVRLTNELISTDPIDEKELTYLQAYVRGMLERPIDEVKRKLKPGEIPQAVGTSGTIETLVALHAMQTLGELPSPLQGYQMSRQDLKDMVKQFVSLTYEERVNLSGMSEKRAEIIVAGAVIILEAMTMLNLETITICERALREGMIVDWMLNNGLIENRLSFQTEVRQRSVYKIARKYKVDLGYGEQVAGFAVSLFDQLLGTLHNWGKPERELLWSAAILHNCGVYISHSSHHKHSYYLIRHAELLGFTEMEIETIANIARYHRKSTPKKKHTAYSKLPDNYRKQIKHLSAILRLAVALDRRNIGAIKDVHCKYDQEYQKLHLHLIPSNTKDDCSLELWNLDYKKVVFEDLYDLKIMATLESNNV</sequence>
<dbReference type="EMBL" id="AADV02000082">
    <property type="protein sequence ID" value="EAM49242.1"/>
    <property type="molecule type" value="Genomic_DNA"/>
</dbReference>
<dbReference type="Pfam" id="PF21447">
    <property type="entry name" value="Ppx-GppA_III"/>
    <property type="match status" value="1"/>
</dbReference>
<comment type="caution">
    <text evidence="4">The sequence shown here is derived from an EMBL/GenBank/DDBJ whole genome shotgun (WGS) entry which is preliminary data.</text>
</comment>
<dbReference type="SUPFAM" id="SSF109604">
    <property type="entry name" value="HD-domain/PDEase-like"/>
    <property type="match status" value="1"/>
</dbReference>
<organism evidence="4 5">
    <name type="scientific">Crocosphaera watsonii WH 8501</name>
    <dbReference type="NCBI Taxonomy" id="165597"/>
    <lineage>
        <taxon>Bacteria</taxon>
        <taxon>Bacillati</taxon>
        <taxon>Cyanobacteriota</taxon>
        <taxon>Cyanophyceae</taxon>
        <taxon>Oscillatoriophycideae</taxon>
        <taxon>Chroococcales</taxon>
        <taxon>Aphanothecaceae</taxon>
        <taxon>Crocosphaera</taxon>
    </lineage>
</organism>
<comment type="similarity">
    <text evidence="1">Belongs to the GppA/Ppx family.</text>
</comment>
<evidence type="ECO:0000259" key="2">
    <source>
        <dbReference type="Pfam" id="PF02541"/>
    </source>
</evidence>
<dbReference type="Proteomes" id="UP000003922">
    <property type="component" value="Unassembled WGS sequence"/>
</dbReference>
<reference evidence="4" key="3">
    <citation type="submission" date="2016-12" db="EMBL/GenBank/DDBJ databases">
        <title>Annotation of the draft genome assembly of Crocosphaera watsonii WH 8501.</title>
        <authorList>
            <consortium name="US DOE Joint Genome Institute (JGI-ORNL)"/>
            <person name="Larimer F."/>
            <person name="Land M."/>
        </authorList>
    </citation>
    <scope>NUCLEOTIDE SEQUENCE</scope>
    <source>
        <strain evidence="4">WH 8501</strain>
    </source>
</reference>
<dbReference type="CDD" id="cd24006">
    <property type="entry name" value="ASKHA_NBD_PPX_GppA"/>
    <property type="match status" value="1"/>
</dbReference>
<dbReference type="InterPro" id="IPR003695">
    <property type="entry name" value="Ppx_GppA_N"/>
</dbReference>
<dbReference type="AlphaFoldDB" id="Q4BZB0"/>
<evidence type="ECO:0000313" key="5">
    <source>
        <dbReference type="Proteomes" id="UP000003922"/>
    </source>
</evidence>
<dbReference type="Gene3D" id="3.30.420.40">
    <property type="match status" value="1"/>
</dbReference>
<feature type="domain" description="Ppx/GppA phosphatase N-terminal" evidence="2">
    <location>
        <begin position="58"/>
        <end position="354"/>
    </location>
</feature>
<accession>Q4BZB0</accession>
<evidence type="ECO:0000259" key="3">
    <source>
        <dbReference type="Pfam" id="PF21447"/>
    </source>
</evidence>
<dbReference type="FunFam" id="3.30.420.150:FF:000013">
    <property type="entry name" value="Exopolyphosphatase"/>
    <property type="match status" value="1"/>
</dbReference>
<gene>
    <name evidence="4" type="ORF">CwatDRAFT_1948</name>
</gene>
<dbReference type="InterPro" id="IPR048950">
    <property type="entry name" value="Ppx_GppA_C"/>
</dbReference>
<dbReference type="InterPro" id="IPR043129">
    <property type="entry name" value="ATPase_NBD"/>
</dbReference>
<protein>
    <submittedName>
        <fullName evidence="4">Guanosine-5'-triphosphate,3'-diphosphate diphosphatase</fullName>
        <ecNumber evidence="4">3.6.1.40</ecNumber>
    </submittedName>
</protein>
<dbReference type="Gene3D" id="1.10.3210.10">
    <property type="entry name" value="Hypothetical protein af1432"/>
    <property type="match status" value="1"/>
</dbReference>
<reference evidence="4" key="2">
    <citation type="submission" date="2005-06" db="EMBL/GenBank/DDBJ databases">
        <title>Sequencing of the draft genome and assembly of Crocosphaera watsonii WH 8501.</title>
        <authorList>
            <consortium name="US DOE Joint Genome Institute (JGI-PGF)"/>
            <person name="Copeland A."/>
            <person name="Lucas S."/>
            <person name="Lapidus A."/>
            <person name="Barry K."/>
            <person name="Detter C."/>
            <person name="Glavina T."/>
            <person name="Hammon N."/>
            <person name="Israni S."/>
            <person name="Pitluck S."/>
            <person name="Richardson P."/>
        </authorList>
    </citation>
    <scope>NUCLEOTIDE SEQUENCE [LARGE SCALE GENOMIC DNA]</scope>
    <source>
        <strain evidence="4">WH 8501</strain>
    </source>
</reference>
<proteinExistence type="inferred from homology"/>
<name>Q4BZB0_CROWT</name>
<dbReference type="FunFam" id="1.10.3210.10:FF:000025">
    <property type="entry name" value="Exopolyphosphatase"/>
    <property type="match status" value="1"/>
</dbReference>
<feature type="domain" description="Ppx/GppA phosphatase C-terminal" evidence="3">
    <location>
        <begin position="368"/>
        <end position="546"/>
    </location>
</feature>
<evidence type="ECO:0000313" key="4">
    <source>
        <dbReference type="EMBL" id="EAM49242.1"/>
    </source>
</evidence>
<dbReference type="PANTHER" id="PTHR30005">
    <property type="entry name" value="EXOPOLYPHOSPHATASE"/>
    <property type="match status" value="1"/>
</dbReference>
<dbReference type="EC" id="3.6.1.40" evidence="4"/>
<dbReference type="PANTHER" id="PTHR30005:SF0">
    <property type="entry name" value="RETROGRADE REGULATION PROTEIN 2"/>
    <property type="match status" value="1"/>
</dbReference>
<dbReference type="Gene3D" id="3.30.420.150">
    <property type="entry name" value="Exopolyphosphatase. Domain 2"/>
    <property type="match status" value="1"/>
</dbReference>
<dbReference type="KEGG" id="cwa:CwatDRAFT_1948"/>